<sequence>MSARGGIAAWPGLSPEALTEWLWVGGGCPEDCTAGVEAAIADGARHGEVARALRVLARAGLVLDRVAQAVCARWPASVDMAVLAVDLSSPSEREAAFAVLSERVAAAPERAAAQARARRRHGHVSDARGVLAGSDRDRALQAALALDALALEEAALHIAALGAEGAALGARLVWLRDGAAALAEHAKEQGRGTAAFWAAMFRIWMAEQDLTCAQAALAAWRDLGGDASALHRAELRLMLERGSADAVRDVLAAGLDMSAPWRWDAADHMLWLRSGLACAAPAADLARHAASAHRLFARHNGLLHLHFLCREAACDWRVLVPGAMLDATPEQSLAVARADLRIGLPARALGRIRVALRCCDAEDAALRQRLWATRAEALMRAGRLDAAAAVLERAAPVGAPAAADFAALQAELALMRRQPGAALAVLDPVMSRSSARPALWVLRARAEFARGAFAAAQAALSARSELTGQAAAADPRARLVADAQTPARSAGWAAHMLVQRALWPFVPGGGGAIPRQLIHYWEGPESPALARSRARWAALHPGFAQRVFDAAQALHWLRARGFDTLAARFAALPGPALRADLFRLCIILQEGGVFADLDEYPRLPVTPWLERADCVLCIERGFGTVANNFIAAAPGQALIAQALEHACAALEATARPCPWWDTGPAQLARAVAARMRADAPPPGVRLLSQEAYDRRVSTNLPWPHKRGAEHWRNAAPVDSIPGTA</sequence>
<dbReference type="RefSeq" id="WP_179904926.1">
    <property type="nucleotide sequence ID" value="NZ_JACBXS010000006.1"/>
</dbReference>
<reference evidence="1 2" key="1">
    <citation type="journal article" date="2000" name="Arch. Microbiol.">
        <title>Rhodobaca bogoriensis gen. nov. and sp. nov., an alkaliphilic purple nonsulfur bacterium from African Rift Valley soda lakes.</title>
        <authorList>
            <person name="Milford A.D."/>
            <person name="Achenbach L.A."/>
            <person name="Jung D.O."/>
            <person name="Madigan M.T."/>
        </authorList>
    </citation>
    <scope>NUCLEOTIDE SEQUENCE [LARGE SCALE GENOMIC DNA]</scope>
    <source>
        <strain evidence="1 2">2376</strain>
    </source>
</reference>
<evidence type="ECO:0000313" key="2">
    <source>
        <dbReference type="Proteomes" id="UP000529417"/>
    </source>
</evidence>
<dbReference type="Pfam" id="PF04488">
    <property type="entry name" value="Gly_transf_sug"/>
    <property type="match status" value="1"/>
</dbReference>
<dbReference type="Gene3D" id="3.90.550.20">
    <property type="match status" value="1"/>
</dbReference>
<dbReference type="AlphaFoldDB" id="A0A7Z0HXT9"/>
<dbReference type="GO" id="GO:0000009">
    <property type="term" value="F:alpha-1,6-mannosyltransferase activity"/>
    <property type="evidence" value="ECO:0007669"/>
    <property type="project" value="InterPro"/>
</dbReference>
<dbReference type="EMBL" id="JACBXS010000006">
    <property type="protein sequence ID" value="NYS24222.1"/>
    <property type="molecule type" value="Genomic_DNA"/>
</dbReference>
<dbReference type="InterPro" id="IPR039367">
    <property type="entry name" value="Och1-like"/>
</dbReference>
<gene>
    <name evidence="1" type="ORF">HUK65_04385</name>
</gene>
<dbReference type="GO" id="GO:0006487">
    <property type="term" value="P:protein N-linked glycosylation"/>
    <property type="evidence" value="ECO:0007669"/>
    <property type="project" value="TreeGrafter"/>
</dbReference>
<dbReference type="Proteomes" id="UP000529417">
    <property type="component" value="Unassembled WGS sequence"/>
</dbReference>
<dbReference type="SUPFAM" id="SSF53448">
    <property type="entry name" value="Nucleotide-diphospho-sugar transferases"/>
    <property type="match status" value="1"/>
</dbReference>
<keyword evidence="2" id="KW-1185">Reference proteome</keyword>
<accession>A0A7Z0HXT9</accession>
<dbReference type="PANTHER" id="PTHR31834">
    <property type="entry name" value="INITIATION-SPECIFIC ALPHA-1,6-MANNOSYLTRANSFERASE"/>
    <property type="match status" value="1"/>
</dbReference>
<comment type="caution">
    <text evidence="1">The sequence shown here is derived from an EMBL/GenBank/DDBJ whole genome shotgun (WGS) entry which is preliminary data.</text>
</comment>
<organism evidence="1 2">
    <name type="scientific">Rhabdonatronobacter sediminivivens</name>
    <dbReference type="NCBI Taxonomy" id="2743469"/>
    <lineage>
        <taxon>Bacteria</taxon>
        <taxon>Pseudomonadati</taxon>
        <taxon>Pseudomonadota</taxon>
        <taxon>Alphaproteobacteria</taxon>
        <taxon>Rhodobacterales</taxon>
        <taxon>Paracoccaceae</taxon>
        <taxon>Rhabdonatronobacter</taxon>
    </lineage>
</organism>
<name>A0A7Z0HXT9_9RHOB</name>
<evidence type="ECO:0000313" key="1">
    <source>
        <dbReference type="EMBL" id="NYS24222.1"/>
    </source>
</evidence>
<dbReference type="PANTHER" id="PTHR31834:SF1">
    <property type="entry name" value="INITIATION-SPECIFIC ALPHA-1,6-MANNOSYLTRANSFERASE"/>
    <property type="match status" value="1"/>
</dbReference>
<dbReference type="InterPro" id="IPR029044">
    <property type="entry name" value="Nucleotide-diphossugar_trans"/>
</dbReference>
<dbReference type="InterPro" id="IPR007577">
    <property type="entry name" value="GlycoTrfase_DXD_sugar-bd_CS"/>
</dbReference>
<protein>
    <recommendedName>
        <fullName evidence="3">Glycosyl transferase-like sugar-binding protein</fullName>
    </recommendedName>
</protein>
<evidence type="ECO:0008006" key="3">
    <source>
        <dbReference type="Google" id="ProtNLM"/>
    </source>
</evidence>
<proteinExistence type="predicted"/>